<evidence type="ECO:0000313" key="11">
    <source>
        <dbReference type="EMBL" id="OAA66986.1"/>
    </source>
</evidence>
<name>A0A167Z287_9HYPO</name>
<keyword evidence="12" id="KW-1185">Reference proteome</keyword>
<feature type="transmembrane region" description="Helical" evidence="10">
    <location>
        <begin position="478"/>
        <end position="497"/>
    </location>
</feature>
<feature type="transmembrane region" description="Helical" evidence="10">
    <location>
        <begin position="260"/>
        <end position="278"/>
    </location>
</feature>
<keyword evidence="4 10" id="KW-0812">Transmembrane</keyword>
<organism evidence="11 12">
    <name type="scientific">Niveomyces insectorum RCEF 264</name>
    <dbReference type="NCBI Taxonomy" id="1081102"/>
    <lineage>
        <taxon>Eukaryota</taxon>
        <taxon>Fungi</taxon>
        <taxon>Dikarya</taxon>
        <taxon>Ascomycota</taxon>
        <taxon>Pezizomycotina</taxon>
        <taxon>Sordariomycetes</taxon>
        <taxon>Hypocreomycetidae</taxon>
        <taxon>Hypocreales</taxon>
        <taxon>Cordycipitaceae</taxon>
        <taxon>Niveomyces</taxon>
    </lineage>
</organism>
<feature type="transmembrane region" description="Helical" evidence="10">
    <location>
        <begin position="542"/>
        <end position="564"/>
    </location>
</feature>
<comment type="caution">
    <text evidence="11">The sequence shown here is derived from an EMBL/GenBank/DDBJ whole genome shotgun (WGS) entry which is preliminary data.</text>
</comment>
<dbReference type="GO" id="GO:0015031">
    <property type="term" value="P:protein transport"/>
    <property type="evidence" value="ECO:0007669"/>
    <property type="project" value="UniProtKB-KW"/>
</dbReference>
<keyword evidence="8 10" id="KW-0472">Membrane</keyword>
<dbReference type="EMBL" id="AZHD01000002">
    <property type="protein sequence ID" value="OAA66986.1"/>
    <property type="molecule type" value="Genomic_DNA"/>
</dbReference>
<feature type="transmembrane region" description="Helical" evidence="10">
    <location>
        <begin position="409"/>
        <end position="425"/>
    </location>
</feature>
<keyword evidence="6" id="KW-0653">Protein transport</keyword>
<gene>
    <name evidence="11" type="ORF">SPI_01562</name>
</gene>
<feature type="compositionally biased region" description="Polar residues" evidence="9">
    <location>
        <begin position="1"/>
        <end position="16"/>
    </location>
</feature>
<evidence type="ECO:0000256" key="1">
    <source>
        <dbReference type="ARBA" id="ARBA00004141"/>
    </source>
</evidence>
<feature type="transmembrane region" description="Helical" evidence="10">
    <location>
        <begin position="225"/>
        <end position="248"/>
    </location>
</feature>
<feature type="transmembrane region" description="Helical" evidence="10">
    <location>
        <begin position="652"/>
        <end position="672"/>
    </location>
</feature>
<dbReference type="Proteomes" id="UP000076874">
    <property type="component" value="Unassembled WGS sequence"/>
</dbReference>
<keyword evidence="3" id="KW-0813">Transport</keyword>
<dbReference type="OrthoDB" id="9986677at2759"/>
<dbReference type="PANTHER" id="PTHR22601">
    <property type="entry name" value="ISP4 LIKE PROTEIN"/>
    <property type="match status" value="1"/>
</dbReference>
<dbReference type="NCBIfam" id="TIGR00727">
    <property type="entry name" value="ISP4_OPT"/>
    <property type="match status" value="1"/>
</dbReference>
<comment type="subcellular location">
    <subcellularLocation>
        <location evidence="1">Membrane</location>
        <topology evidence="1">Multi-pass membrane protein</topology>
    </subcellularLocation>
</comment>
<accession>A0A167Z287</accession>
<evidence type="ECO:0000256" key="10">
    <source>
        <dbReference type="SAM" id="Phobius"/>
    </source>
</evidence>
<evidence type="ECO:0000256" key="5">
    <source>
        <dbReference type="ARBA" id="ARBA00022856"/>
    </source>
</evidence>
<feature type="transmembrane region" description="Helical" evidence="10">
    <location>
        <begin position="798"/>
        <end position="820"/>
    </location>
</feature>
<evidence type="ECO:0000256" key="7">
    <source>
        <dbReference type="ARBA" id="ARBA00022989"/>
    </source>
</evidence>
<feature type="region of interest" description="Disordered" evidence="9">
    <location>
        <begin position="1"/>
        <end position="22"/>
    </location>
</feature>
<feature type="transmembrane region" description="Helical" evidence="10">
    <location>
        <begin position="327"/>
        <end position="348"/>
    </location>
</feature>
<dbReference type="GO" id="GO:0016020">
    <property type="term" value="C:membrane"/>
    <property type="evidence" value="ECO:0007669"/>
    <property type="project" value="UniProtKB-SubCell"/>
</dbReference>
<feature type="transmembrane region" description="Helical" evidence="10">
    <location>
        <begin position="285"/>
        <end position="307"/>
    </location>
</feature>
<feature type="transmembrane region" description="Helical" evidence="10">
    <location>
        <begin position="721"/>
        <end position="739"/>
    </location>
</feature>
<keyword evidence="5" id="KW-0571">Peptide transport</keyword>
<dbReference type="InterPro" id="IPR004648">
    <property type="entry name" value="Oligpept_transpt"/>
</dbReference>
<evidence type="ECO:0000256" key="4">
    <source>
        <dbReference type="ARBA" id="ARBA00022692"/>
    </source>
</evidence>
<sequence>MGVLEITNSPPSSVSDLNEKKTPRFGIQETTTDDIVLEHVEDELEQFGVSEEQFQEVKRLADSYSLEDAKQRIIRAIKIHEHDPNFAHTLIMKFKQFVENEDITAHPEQHEVFIKEVKIEIALITYNSPYAQVRSVVENVDDPNTPSSTIRAWFIGLCFAVIIAFVNQLFSIRQPAIYIGGHIAQILAYPLGRIAAATLPDWGVTLWGSRISLNPGPFSKKEHMLITIMASVGGAAPFTSLIVWIQYLPQFFNQSYAGQFAYQILIGLGTNFIGYGLAGVCRRFLVYPSYCVWPTSLVTIALNTAFHDSKKISVMGPFRRLVTTSRLKFFFMAFGAMFAYFWLPNILFQAMSIFSWMSWISPNNVHLNSIVGFNNGVGINPLPTFDWNNLLHGGTDPLMLPFFTTFNKFAGSFFSAFIILGLWYSNAFNTAYLPLNSNRVFDHFGQLYNVTKAVDKNSLFSEEGYAAYSPAFLAAGNINIYIFSFAIYTATLAYAVLYQWNEIKLGFIEFYNSFRPSKARDMSRYEDVHNRLMSAYKEVPEWWFAGVLIAAIVCGIAGVAFWPTFTSPGVVFYGIALCVIFIVPIGVIRAMTGIEVSLGILAEFIGGSVVPGNQLAMNYMKAYGMVTASHAIWFSNDLKLAHYVKIPPRQTFAVQMVATLVSTFVCTAVLNFQMNNIPGVCTMNAPNRFTCPWVNSFFTASVLWGTIGPRKIFGLGGQYSLLLLGFPLGLVIAVGFWAIKKRFPNQTWLRQVHPVVMLSGAIHWAPYNISYVWPSVPFAYLSWSFFKKRWFGLWSQYNFVLSAALSSGIAVAGLVIFFAIQWPGIELNWWGNTVIYEGCEGRLDPCRLKTLAPGEYFGPRIGEFH</sequence>
<dbReference type="NCBIfam" id="TIGR00728">
    <property type="entry name" value="OPT_sfam"/>
    <property type="match status" value="1"/>
</dbReference>
<dbReference type="AlphaFoldDB" id="A0A167Z287"/>
<feature type="transmembrane region" description="Helical" evidence="10">
    <location>
        <begin position="692"/>
        <end position="709"/>
    </location>
</feature>
<evidence type="ECO:0000256" key="9">
    <source>
        <dbReference type="SAM" id="MobiDB-lite"/>
    </source>
</evidence>
<reference evidence="11 12" key="1">
    <citation type="journal article" date="2016" name="Genome Biol. Evol.">
        <title>Divergent and convergent evolution of fungal pathogenicity.</title>
        <authorList>
            <person name="Shang Y."/>
            <person name="Xiao G."/>
            <person name="Zheng P."/>
            <person name="Cen K."/>
            <person name="Zhan S."/>
            <person name="Wang C."/>
        </authorList>
    </citation>
    <scope>NUCLEOTIDE SEQUENCE [LARGE SCALE GENOMIC DNA]</scope>
    <source>
        <strain evidence="11 12">RCEF 264</strain>
    </source>
</reference>
<dbReference type="GO" id="GO:0035673">
    <property type="term" value="F:oligopeptide transmembrane transporter activity"/>
    <property type="evidence" value="ECO:0007669"/>
    <property type="project" value="InterPro"/>
</dbReference>
<keyword evidence="7 10" id="KW-1133">Transmembrane helix</keyword>
<dbReference type="Pfam" id="PF03169">
    <property type="entry name" value="OPT"/>
    <property type="match status" value="1"/>
</dbReference>
<evidence type="ECO:0000256" key="3">
    <source>
        <dbReference type="ARBA" id="ARBA00022448"/>
    </source>
</evidence>
<feature type="transmembrane region" description="Helical" evidence="10">
    <location>
        <begin position="152"/>
        <end position="170"/>
    </location>
</feature>
<feature type="transmembrane region" description="Helical" evidence="10">
    <location>
        <begin position="570"/>
        <end position="588"/>
    </location>
</feature>
<dbReference type="InterPro" id="IPR004813">
    <property type="entry name" value="OPT"/>
</dbReference>
<evidence type="ECO:0000256" key="2">
    <source>
        <dbReference type="ARBA" id="ARBA00008807"/>
    </source>
</evidence>
<protein>
    <submittedName>
        <fullName evidence="11">OPT oligopeptide transporter</fullName>
    </submittedName>
</protein>
<evidence type="ECO:0000313" key="12">
    <source>
        <dbReference type="Proteomes" id="UP000076874"/>
    </source>
</evidence>
<evidence type="ECO:0000256" key="8">
    <source>
        <dbReference type="ARBA" id="ARBA00023136"/>
    </source>
</evidence>
<proteinExistence type="inferred from homology"/>
<feature type="transmembrane region" description="Helical" evidence="10">
    <location>
        <begin position="764"/>
        <end position="786"/>
    </location>
</feature>
<comment type="similarity">
    <text evidence="2">Belongs to the oligopeptide OPT transporter family.</text>
</comment>
<evidence type="ECO:0000256" key="6">
    <source>
        <dbReference type="ARBA" id="ARBA00022927"/>
    </source>
</evidence>